<evidence type="ECO:0000313" key="1">
    <source>
        <dbReference type="EMBL" id="PLW36168.1"/>
    </source>
</evidence>
<gene>
    <name evidence="1" type="ORF">PCASD_10460</name>
</gene>
<dbReference type="AlphaFoldDB" id="A0A2N5UEL9"/>
<proteinExistence type="predicted"/>
<organism evidence="1 2">
    <name type="scientific">Puccinia coronata f. sp. avenae</name>
    <dbReference type="NCBI Taxonomy" id="200324"/>
    <lineage>
        <taxon>Eukaryota</taxon>
        <taxon>Fungi</taxon>
        <taxon>Dikarya</taxon>
        <taxon>Basidiomycota</taxon>
        <taxon>Pucciniomycotina</taxon>
        <taxon>Pucciniomycetes</taxon>
        <taxon>Pucciniales</taxon>
        <taxon>Pucciniaceae</taxon>
        <taxon>Puccinia</taxon>
    </lineage>
</organism>
<protein>
    <submittedName>
        <fullName evidence="1">Uncharacterized protein</fullName>
    </submittedName>
</protein>
<dbReference type="Proteomes" id="UP000235392">
    <property type="component" value="Unassembled WGS sequence"/>
</dbReference>
<sequence length="58" mass="6550">MSLQLTGLHGSNLAQVGSNIFSYYCYETKNYAFPNKCRRLKLGVSPLGQRFWQGESCS</sequence>
<dbReference type="EMBL" id="PGCI01000164">
    <property type="protein sequence ID" value="PLW36168.1"/>
    <property type="molecule type" value="Genomic_DNA"/>
</dbReference>
<name>A0A2N5UEL9_9BASI</name>
<comment type="caution">
    <text evidence="1">The sequence shown here is derived from an EMBL/GenBank/DDBJ whole genome shotgun (WGS) entry which is preliminary data.</text>
</comment>
<reference evidence="1 2" key="1">
    <citation type="submission" date="2017-11" db="EMBL/GenBank/DDBJ databases">
        <title>De novo assembly and phasing of dikaryotic genomes from two isolates of Puccinia coronata f. sp. avenae, the causal agent of oat crown rust.</title>
        <authorList>
            <person name="Miller M.E."/>
            <person name="Zhang Y."/>
            <person name="Omidvar V."/>
            <person name="Sperschneider J."/>
            <person name="Schwessinger B."/>
            <person name="Raley C."/>
            <person name="Palmer J.M."/>
            <person name="Garnica D."/>
            <person name="Upadhyaya N."/>
            <person name="Rathjen J."/>
            <person name="Taylor J.M."/>
            <person name="Park R.F."/>
            <person name="Dodds P.N."/>
            <person name="Hirsch C.D."/>
            <person name="Kianian S.F."/>
            <person name="Figueroa M."/>
        </authorList>
    </citation>
    <scope>NUCLEOTIDE SEQUENCE [LARGE SCALE GENOMIC DNA]</scope>
    <source>
        <strain evidence="1">12SD80</strain>
    </source>
</reference>
<accession>A0A2N5UEL9</accession>
<evidence type="ECO:0000313" key="2">
    <source>
        <dbReference type="Proteomes" id="UP000235392"/>
    </source>
</evidence>